<evidence type="ECO:0000313" key="1">
    <source>
        <dbReference type="EMBL" id="CAB4122775.1"/>
    </source>
</evidence>
<dbReference type="EMBL" id="LR798280">
    <property type="protein sequence ID" value="CAB5219801.1"/>
    <property type="molecule type" value="Genomic_DNA"/>
</dbReference>
<accession>A0A6J7WP53</accession>
<evidence type="ECO:0000313" key="3">
    <source>
        <dbReference type="EMBL" id="CAB5219801.1"/>
    </source>
</evidence>
<protein>
    <submittedName>
        <fullName evidence="3">Uncharacterized protein</fullName>
    </submittedName>
</protein>
<proteinExistence type="predicted"/>
<sequence>MFTKLFIVDQDGNLTSEFYFTEQGLDDAIDSWEMAGKETYIDGFMAYEAIQRNTKKGVNKA</sequence>
<dbReference type="EMBL" id="LR796190">
    <property type="protein sequence ID" value="CAB4124861.1"/>
    <property type="molecule type" value="Genomic_DNA"/>
</dbReference>
<dbReference type="EMBL" id="LR796166">
    <property type="protein sequence ID" value="CAB4122775.1"/>
    <property type="molecule type" value="Genomic_DNA"/>
</dbReference>
<gene>
    <name evidence="3" type="ORF">UFOVP234_8</name>
    <name evidence="1" type="ORF">UFOVP35_63</name>
    <name evidence="2" type="ORF">UFOVP52_60</name>
</gene>
<organism evidence="3">
    <name type="scientific">uncultured Caudovirales phage</name>
    <dbReference type="NCBI Taxonomy" id="2100421"/>
    <lineage>
        <taxon>Viruses</taxon>
        <taxon>Duplodnaviria</taxon>
        <taxon>Heunggongvirae</taxon>
        <taxon>Uroviricota</taxon>
        <taxon>Caudoviricetes</taxon>
        <taxon>Peduoviridae</taxon>
        <taxon>Maltschvirus</taxon>
        <taxon>Maltschvirus maltsch</taxon>
    </lineage>
</organism>
<evidence type="ECO:0000313" key="2">
    <source>
        <dbReference type="EMBL" id="CAB4124861.1"/>
    </source>
</evidence>
<reference evidence="3" key="1">
    <citation type="submission" date="2020-05" db="EMBL/GenBank/DDBJ databases">
        <authorList>
            <person name="Chiriac C."/>
            <person name="Salcher M."/>
            <person name="Ghai R."/>
            <person name="Kavagutti S V."/>
        </authorList>
    </citation>
    <scope>NUCLEOTIDE SEQUENCE</scope>
</reference>
<name>A0A6J7WP53_9CAUD</name>